<dbReference type="PROSITE" id="PS50929">
    <property type="entry name" value="ABC_TM1F"/>
    <property type="match status" value="2"/>
</dbReference>
<dbReference type="PANTHER" id="PTHR24223">
    <property type="entry name" value="ATP-BINDING CASSETTE SUB-FAMILY C"/>
    <property type="match status" value="1"/>
</dbReference>
<dbReference type="InterPro" id="IPR011527">
    <property type="entry name" value="ABC1_TM_dom"/>
</dbReference>
<feature type="transmembrane region" description="Helical" evidence="10">
    <location>
        <begin position="1245"/>
        <end position="1275"/>
    </location>
</feature>
<protein>
    <submittedName>
        <fullName evidence="13">ABC bile acid transporter</fullName>
    </submittedName>
</protein>
<feature type="transmembrane region" description="Helical" evidence="10">
    <location>
        <begin position="80"/>
        <end position="102"/>
    </location>
</feature>
<dbReference type="GeneID" id="25975870"/>
<evidence type="ECO:0000313" key="13">
    <source>
        <dbReference type="EMBL" id="EFX02908.1"/>
    </source>
</evidence>
<feature type="compositionally biased region" description="Low complexity" evidence="9">
    <location>
        <begin position="929"/>
        <end position="940"/>
    </location>
</feature>
<feature type="transmembrane region" description="Helical" evidence="10">
    <location>
        <begin position="1051"/>
        <end position="1081"/>
    </location>
</feature>
<keyword evidence="5" id="KW-0547">Nucleotide-binding</keyword>
<dbReference type="GO" id="GO:0016887">
    <property type="term" value="F:ATP hydrolysis activity"/>
    <property type="evidence" value="ECO:0007669"/>
    <property type="project" value="InterPro"/>
</dbReference>
<feature type="region of interest" description="Disordered" evidence="9">
    <location>
        <begin position="402"/>
        <end position="424"/>
    </location>
</feature>
<dbReference type="STRING" id="655863.F0XIA5"/>
<dbReference type="SUPFAM" id="SSF52540">
    <property type="entry name" value="P-loop containing nucleoside triphosphate hydrolases"/>
    <property type="match status" value="2"/>
</dbReference>
<dbReference type="CDD" id="cd18604">
    <property type="entry name" value="ABC_6TM_VMR1_D2_like"/>
    <property type="match status" value="1"/>
</dbReference>
<dbReference type="InterPro" id="IPR050173">
    <property type="entry name" value="ABC_transporter_C-like"/>
</dbReference>
<evidence type="ECO:0000256" key="9">
    <source>
        <dbReference type="SAM" id="MobiDB-lite"/>
    </source>
</evidence>
<dbReference type="CDD" id="cd18596">
    <property type="entry name" value="ABC_6TM_VMR1_D1_like"/>
    <property type="match status" value="1"/>
</dbReference>
<dbReference type="PROSITE" id="PS00211">
    <property type="entry name" value="ABC_TRANSPORTER_1"/>
    <property type="match status" value="1"/>
</dbReference>
<dbReference type="Proteomes" id="UP000007796">
    <property type="component" value="Unassembled WGS sequence"/>
</dbReference>
<feature type="region of interest" description="Disordered" evidence="9">
    <location>
        <begin position="662"/>
        <end position="687"/>
    </location>
</feature>
<dbReference type="eggNOG" id="KOG0054">
    <property type="taxonomic scope" value="Eukaryota"/>
</dbReference>
<dbReference type="InterPro" id="IPR003439">
    <property type="entry name" value="ABC_transporter-like_ATP-bd"/>
</dbReference>
<feature type="domain" description="ABC transmembrane type-1" evidence="12">
    <location>
        <begin position="454"/>
        <end position="615"/>
    </location>
</feature>
<feature type="transmembrane region" description="Helical" evidence="10">
    <location>
        <begin position="441"/>
        <end position="462"/>
    </location>
</feature>
<feature type="region of interest" description="Disordered" evidence="9">
    <location>
        <begin position="1488"/>
        <end position="1564"/>
    </location>
</feature>
<dbReference type="CDD" id="cd03244">
    <property type="entry name" value="ABCC_MRP_domain2"/>
    <property type="match status" value="1"/>
</dbReference>
<feature type="region of interest" description="Disordered" evidence="9">
    <location>
        <begin position="1663"/>
        <end position="1687"/>
    </location>
</feature>
<keyword evidence="4 10" id="KW-0812">Transmembrane</keyword>
<reference evidence="13 14" key="1">
    <citation type="journal article" date="2011" name="Proc. Natl. Acad. Sci. U.S.A.">
        <title>Genome and transcriptome analyses of the mountain pine beetle-fungal symbiont Grosmannia clavigera, a lodgepole pine pathogen.</title>
        <authorList>
            <person name="DiGuistini S."/>
            <person name="Wang Y."/>
            <person name="Liao N.Y."/>
            <person name="Taylor G."/>
            <person name="Tanguay P."/>
            <person name="Feau N."/>
            <person name="Henrissat B."/>
            <person name="Chan S.K."/>
            <person name="Hesse-Orce U."/>
            <person name="Alamouti S.M."/>
            <person name="Tsui C.K.M."/>
            <person name="Docking R.T."/>
            <person name="Levasseur A."/>
            <person name="Haridas S."/>
            <person name="Robertson G."/>
            <person name="Birol I."/>
            <person name="Holt R.A."/>
            <person name="Marra M.A."/>
            <person name="Hamelin R.C."/>
            <person name="Hirst M."/>
            <person name="Jones S.J.M."/>
            <person name="Bohlmann J."/>
            <person name="Breuil C."/>
        </authorList>
    </citation>
    <scope>NUCLEOTIDE SEQUENCE [LARGE SCALE GENOMIC DNA]</scope>
    <source>
        <strain evidence="14">kw1407 / UAMH 11150</strain>
    </source>
</reference>
<dbReference type="InterPro" id="IPR036640">
    <property type="entry name" value="ABC1_TM_sf"/>
</dbReference>
<evidence type="ECO:0000256" key="7">
    <source>
        <dbReference type="ARBA" id="ARBA00022989"/>
    </source>
</evidence>
<organism evidence="14">
    <name type="scientific">Grosmannia clavigera (strain kw1407 / UAMH 11150)</name>
    <name type="common">Blue stain fungus</name>
    <name type="synonym">Graphiocladiella clavigera</name>
    <dbReference type="NCBI Taxonomy" id="655863"/>
    <lineage>
        <taxon>Eukaryota</taxon>
        <taxon>Fungi</taxon>
        <taxon>Dikarya</taxon>
        <taxon>Ascomycota</taxon>
        <taxon>Pezizomycotina</taxon>
        <taxon>Sordariomycetes</taxon>
        <taxon>Sordariomycetidae</taxon>
        <taxon>Ophiostomatales</taxon>
        <taxon>Ophiostomataceae</taxon>
        <taxon>Leptographium</taxon>
    </lineage>
</organism>
<dbReference type="GO" id="GO:0005524">
    <property type="term" value="F:ATP binding"/>
    <property type="evidence" value="ECO:0007669"/>
    <property type="project" value="UniProtKB-KW"/>
</dbReference>
<dbReference type="PANTHER" id="PTHR24223:SF456">
    <property type="entry name" value="MULTIDRUG RESISTANCE-ASSOCIATED PROTEIN LETHAL(2)03659"/>
    <property type="match status" value="1"/>
</dbReference>
<keyword evidence="3" id="KW-0813">Transport</keyword>
<name>F0XIA5_GROCL</name>
<keyword evidence="7 10" id="KW-1133">Transmembrane helix</keyword>
<feature type="transmembrane region" description="Helical" evidence="10">
    <location>
        <begin position="1130"/>
        <end position="1148"/>
    </location>
</feature>
<feature type="domain" description="ABC transporter" evidence="11">
    <location>
        <begin position="677"/>
        <end position="922"/>
    </location>
</feature>
<dbReference type="SUPFAM" id="SSF90123">
    <property type="entry name" value="ABC transporter transmembrane region"/>
    <property type="match status" value="2"/>
</dbReference>
<evidence type="ECO:0000259" key="12">
    <source>
        <dbReference type="PROSITE" id="PS50929"/>
    </source>
</evidence>
<dbReference type="Gene3D" id="1.20.1560.10">
    <property type="entry name" value="ABC transporter type 1, transmembrane domain"/>
    <property type="match status" value="2"/>
</dbReference>
<evidence type="ECO:0000256" key="10">
    <source>
        <dbReference type="SAM" id="Phobius"/>
    </source>
</evidence>
<evidence type="ECO:0000256" key="2">
    <source>
        <dbReference type="ARBA" id="ARBA00009726"/>
    </source>
</evidence>
<keyword evidence="6" id="KW-0067">ATP-binding</keyword>
<dbReference type="InParanoid" id="F0XIA5"/>
<feature type="compositionally biased region" description="Basic and acidic residues" evidence="9">
    <location>
        <begin position="412"/>
        <end position="424"/>
    </location>
</feature>
<dbReference type="SMART" id="SM00382">
    <property type="entry name" value="AAA"/>
    <property type="match status" value="2"/>
</dbReference>
<evidence type="ECO:0000256" key="6">
    <source>
        <dbReference type="ARBA" id="ARBA00022840"/>
    </source>
</evidence>
<feature type="transmembrane region" description="Helical" evidence="10">
    <location>
        <begin position="12"/>
        <end position="34"/>
    </location>
</feature>
<feature type="transmembrane region" description="Helical" evidence="10">
    <location>
        <begin position="307"/>
        <end position="325"/>
    </location>
</feature>
<feature type="transmembrane region" description="Helical" evidence="10">
    <location>
        <begin position="188"/>
        <end position="214"/>
    </location>
</feature>
<dbReference type="InterPro" id="IPR003593">
    <property type="entry name" value="AAA+_ATPase"/>
</dbReference>
<feature type="compositionally biased region" description="Basic and acidic residues" evidence="9">
    <location>
        <begin position="942"/>
        <end position="951"/>
    </location>
</feature>
<gene>
    <name evidence="13" type="ORF">CMQ_2837</name>
</gene>
<dbReference type="PROSITE" id="PS50893">
    <property type="entry name" value="ABC_TRANSPORTER_2"/>
    <property type="match status" value="2"/>
</dbReference>
<evidence type="ECO:0000256" key="3">
    <source>
        <dbReference type="ARBA" id="ARBA00022448"/>
    </source>
</evidence>
<evidence type="ECO:0000256" key="8">
    <source>
        <dbReference type="ARBA" id="ARBA00023136"/>
    </source>
</evidence>
<feature type="transmembrane region" description="Helical" evidence="10">
    <location>
        <begin position="1154"/>
        <end position="1174"/>
    </location>
</feature>
<dbReference type="Pfam" id="PF00664">
    <property type="entry name" value="ABC_membrane"/>
    <property type="match status" value="2"/>
</dbReference>
<dbReference type="EMBL" id="GL629769">
    <property type="protein sequence ID" value="EFX02908.1"/>
    <property type="molecule type" value="Genomic_DNA"/>
</dbReference>
<evidence type="ECO:0000256" key="5">
    <source>
        <dbReference type="ARBA" id="ARBA00022741"/>
    </source>
</evidence>
<keyword evidence="14" id="KW-1185">Reference proteome</keyword>
<dbReference type="CDD" id="cd03250">
    <property type="entry name" value="ABCC_MRP_domain1"/>
    <property type="match status" value="1"/>
</dbReference>
<comment type="similarity">
    <text evidence="2">Belongs to the ABC transporter superfamily. ABCC family. Conjugate transporter (TC 3.A.1.208) subfamily.</text>
</comment>
<dbReference type="OrthoDB" id="6500128at2759"/>
<feature type="transmembrane region" description="Helical" evidence="10">
    <location>
        <begin position="969"/>
        <end position="993"/>
    </location>
</feature>
<evidence type="ECO:0000256" key="1">
    <source>
        <dbReference type="ARBA" id="ARBA00004141"/>
    </source>
</evidence>
<dbReference type="Gene3D" id="3.40.50.300">
    <property type="entry name" value="P-loop containing nucleotide triphosphate hydrolases"/>
    <property type="match status" value="2"/>
</dbReference>
<evidence type="ECO:0000256" key="4">
    <source>
        <dbReference type="ARBA" id="ARBA00022692"/>
    </source>
</evidence>
<feature type="domain" description="ABC transmembrane type-1" evidence="12">
    <location>
        <begin position="973"/>
        <end position="1293"/>
    </location>
</feature>
<feature type="compositionally biased region" description="Polar residues" evidence="9">
    <location>
        <begin position="676"/>
        <end position="687"/>
    </location>
</feature>
<feature type="transmembrane region" description="Helical" evidence="10">
    <location>
        <begin position="553"/>
        <end position="576"/>
    </location>
</feature>
<dbReference type="Pfam" id="PF00005">
    <property type="entry name" value="ABC_tran"/>
    <property type="match status" value="3"/>
</dbReference>
<dbReference type="HOGENOM" id="CLU_000604_27_6_1"/>
<dbReference type="RefSeq" id="XP_014172390.1">
    <property type="nucleotide sequence ID" value="XM_014316915.1"/>
</dbReference>
<keyword evidence="8 10" id="KW-0472">Membrane</keyword>
<dbReference type="GO" id="GO:0140359">
    <property type="term" value="F:ABC-type transporter activity"/>
    <property type="evidence" value="ECO:0007669"/>
    <property type="project" value="InterPro"/>
</dbReference>
<feature type="transmembrane region" description="Helical" evidence="10">
    <location>
        <begin position="345"/>
        <end position="363"/>
    </location>
</feature>
<sequence>MDDSSWALLHPITGTGTLGFVFLSSLPALHQLWLRASFARRNRGAEGDGGHEAVPQLFESPDGQATAESVAAFSDHQPRLAVWTSLLLGLAASLIGAVLSSIGPDGGHFSPTSTSWLRVLDNWIDVPTWGLGLLQCASIPTKSQYDCRFLLATIGFWSGAALTTSVLVRHGFGIVLALSGKSEGGYNGVVVGAAVCWLVEVLCALAASLAFASFPHRPDVYYRGGLVDQQHAVSRLQLFGFTWNRVIFDIAHERKLELEDLPNLDGETRSSSILETYLADGGSAGGEKGRLWWQLAKAYRWPLFQQWTLTFVRSILALFPQYVLYQFLEGLDKHKDGNKAANPQLWGWVISLGVSLVLQVWVNSIQRWLTASRLEAPVSSLIQALIFQKALHLDEAAEPGQATVGGHTKVAGLDKKDPKKKNSGDIRQSVVNHMKLDSGRMTIFCTYNYWIPLAVFKLILAGTALGRLLGWTAFLSGLGCSLLVYPISQVMSKKYATIQFGLMKYRDAKSHVLTEALQGMRQIKYSALEQIYEKKILDSRNEELRQFWRVAKWMFGLSLVIATGPILLSCVSLAIYTLTTQTHVRASVIFASLGLFDQLDEAIGYLPLIQVYLMEAWTSCVRVEKYLNQPDRPPVSVPGEAIVFEDATVRWPRAEDAILETASETSLSPSSSSAPDVQSSLVTPSDDQQTRSILRNVNLSFPAGELSLITGKTGSGKSLLLAAILGEVRLLSGTVRVPEAPPVSTIESDKATDADWVLPSLTAFVSQTPWIESGTFKDNILFGMPFRESRYKKVLQACALEKDIELLANGDATEVGPKGVTLSGGQRWRVALARALYSRAGILILDDVLSAVDAHVGHIIVEQALSGDLARGRTRILATHHHEMCLAHASYLVRLESGRVQNVENIEHVEEPLLSAGVEASAEEEAQDADSSSSAAQIAASKKKDEEGRETGRVKSRVYQEYIKASNSIFLWVAIMAFVVVGRLCGVATTWSLKELAGSYQSNDTYDSLSSHKFISQSAEPELVWHAANLPHTTTSTLQTSGDDSAYRRTALFWISAYIVFELCSLLVGANTQLLIMFTGLRASRVLFERMTHSILHAPLRWIDTIPSGRILNRFTSDTFIVDRRLASDLGTFLSSSFVLVVIIATSISVSPYIIIFGLLLLVVYGRIAVFYIAAAREVKRINSVAYSPVYDQFSSVLTGLSTIRAFQRPEFYMDRMFGLIDNGTKASWAMQLLARWMNFRMGMFGATFVTVVATCIIFGNINASLAGFGLIFALRYTSALSRLLANVTSVELGFNAAERILEYIEIDTEPETGRDAPAAWPTKGHVEVEDLTVSYAPELPPVLKSLNFEARPGERIGVVGRTGAGKSTLAAVFFRLLEPRQGCIRIDGIDIATLKLEQLRSRLAIIPQDPFLFAGTLRSNLDLDGSIDDYDLHQVLRRVHLVEADDEDTGPPVTISAVDRGTDLQIVEDQTQEEVALLIESTLTDSATADDVPENNTVTVVSESPTEVASSVPEGEESDHTANNDTSIADEADNNNRDVDDSNSPRHTFKDLDMPVSTGGGNLSQGQRQLVCLARALLTRPKIVVLDEATSAVDRGTDSAIQESLRREFASGGCTVLVIAHRLSTVVDFDRILVLKEGRVAEIGTPKELMEKGMALDASQKEVTSAAGEGGLSQTSEGDVAEEERDDSGAFWELVKRSAEKDKLVGMVFGEKAKTE</sequence>
<feature type="compositionally biased region" description="Low complexity" evidence="9">
    <location>
        <begin position="662"/>
        <end position="675"/>
    </location>
</feature>
<evidence type="ECO:0000313" key="14">
    <source>
        <dbReference type="Proteomes" id="UP000007796"/>
    </source>
</evidence>
<feature type="transmembrane region" description="Helical" evidence="10">
    <location>
        <begin position="149"/>
        <end position="168"/>
    </location>
</feature>
<dbReference type="InterPro" id="IPR027417">
    <property type="entry name" value="P-loop_NTPase"/>
</dbReference>
<dbReference type="InterPro" id="IPR017871">
    <property type="entry name" value="ABC_transporter-like_CS"/>
</dbReference>
<proteinExistence type="inferred from homology"/>
<dbReference type="GO" id="GO:0016020">
    <property type="term" value="C:membrane"/>
    <property type="evidence" value="ECO:0007669"/>
    <property type="project" value="UniProtKB-SubCell"/>
</dbReference>
<evidence type="ECO:0000259" key="11">
    <source>
        <dbReference type="PROSITE" id="PS50893"/>
    </source>
</evidence>
<feature type="domain" description="ABC transporter" evidence="11">
    <location>
        <begin position="1327"/>
        <end position="1663"/>
    </location>
</feature>
<comment type="subcellular location">
    <subcellularLocation>
        <location evidence="1">Membrane</location>
        <topology evidence="1">Multi-pass membrane protein</topology>
    </subcellularLocation>
</comment>
<feature type="compositionally biased region" description="Low complexity" evidence="9">
    <location>
        <begin position="1498"/>
        <end position="1514"/>
    </location>
</feature>
<feature type="compositionally biased region" description="Basic and acidic residues" evidence="9">
    <location>
        <begin position="1535"/>
        <end position="1554"/>
    </location>
</feature>
<accession>F0XIA5</accession>
<feature type="region of interest" description="Disordered" evidence="9">
    <location>
        <begin position="920"/>
        <end position="951"/>
    </location>
</feature>